<dbReference type="PANTHER" id="PTHR43320:SF2">
    <property type="entry name" value="2-DEHYDRO-3-DEOXYGLUCONOKINASE_2-DEHYDRO-3-DEOXYGALACTONOKINASE"/>
    <property type="match status" value="1"/>
</dbReference>
<dbReference type="CDD" id="cd01166">
    <property type="entry name" value="KdgK"/>
    <property type="match status" value="1"/>
</dbReference>
<protein>
    <submittedName>
        <fullName evidence="6">Sugar kinase</fullName>
    </submittedName>
</protein>
<accession>A0A3A5M6T5</accession>
<dbReference type="Proteomes" id="UP000272560">
    <property type="component" value="Unassembled WGS sequence"/>
</dbReference>
<comment type="similarity">
    <text evidence="1 4">Belongs to the carbohydrate kinase PfkB family.</text>
</comment>
<dbReference type="OrthoDB" id="9808601at2"/>
<dbReference type="SUPFAM" id="SSF53613">
    <property type="entry name" value="Ribokinase-like"/>
    <property type="match status" value="1"/>
</dbReference>
<gene>
    <name evidence="6" type="ORF">D6T63_17385</name>
</gene>
<dbReference type="PROSITE" id="PS00584">
    <property type="entry name" value="PFKB_KINASES_2"/>
    <property type="match status" value="1"/>
</dbReference>
<dbReference type="Gene3D" id="3.40.1190.20">
    <property type="match status" value="1"/>
</dbReference>
<dbReference type="InterPro" id="IPR029056">
    <property type="entry name" value="Ribokinase-like"/>
</dbReference>
<evidence type="ECO:0000256" key="2">
    <source>
        <dbReference type="ARBA" id="ARBA00022679"/>
    </source>
</evidence>
<feature type="domain" description="Carbohydrate kinase PfkB" evidence="5">
    <location>
        <begin position="8"/>
        <end position="289"/>
    </location>
</feature>
<evidence type="ECO:0000256" key="3">
    <source>
        <dbReference type="ARBA" id="ARBA00022777"/>
    </source>
</evidence>
<name>A0A3A5M6T5_9MICC</name>
<proteinExistence type="inferred from homology"/>
<dbReference type="Pfam" id="PF00294">
    <property type="entry name" value="PfkB"/>
    <property type="match status" value="1"/>
</dbReference>
<evidence type="ECO:0000313" key="7">
    <source>
        <dbReference type="Proteomes" id="UP000272560"/>
    </source>
</evidence>
<dbReference type="InterPro" id="IPR002139">
    <property type="entry name" value="Ribo/fructo_kinase"/>
</dbReference>
<comment type="caution">
    <text evidence="6">The sequence shown here is derived from an EMBL/GenBank/DDBJ whole genome shotgun (WGS) entry which is preliminary data.</text>
</comment>
<dbReference type="AlphaFoldDB" id="A0A3A5M6T5"/>
<dbReference type="InterPro" id="IPR011611">
    <property type="entry name" value="PfkB_dom"/>
</dbReference>
<dbReference type="PANTHER" id="PTHR43320">
    <property type="entry name" value="SUGAR KINASE"/>
    <property type="match status" value="1"/>
</dbReference>
<sequence length="304" mass="31390">MALLTAQHPGPLAHVSSMSLGIGGSESNVAIGVQRLGGNAVWCGRTGTDSLGQLVRREIRAEGVTVLVTEDPDAPTGLMLKERRTLSTQKVSYYRAGSAGSRLTPEDLDPSIITGAAILHLSGITPALSASAASAVREAIGIARSAGVTVSFDLNYRANLWTAVDAGRSYLELIPLTDIVFAGDEEAALAVGAAEDPAELAQRLAELGPAQAIIKLGSKGAVASIDGQIHHQPAVPIEPVDTVGAGDAFVAGYLAELMAGKAPSERLELAAKTGAFACLAYGDWEGLPTRAELALLHHTESVTR</sequence>
<evidence type="ECO:0000256" key="4">
    <source>
        <dbReference type="RuleBase" id="RU003704"/>
    </source>
</evidence>
<organism evidence="6 7">
    <name type="scientific">Arthrobacter cheniae</name>
    <dbReference type="NCBI Taxonomy" id="1258888"/>
    <lineage>
        <taxon>Bacteria</taxon>
        <taxon>Bacillati</taxon>
        <taxon>Actinomycetota</taxon>
        <taxon>Actinomycetes</taxon>
        <taxon>Micrococcales</taxon>
        <taxon>Micrococcaceae</taxon>
        <taxon>Arthrobacter</taxon>
    </lineage>
</organism>
<dbReference type="GO" id="GO:0016301">
    <property type="term" value="F:kinase activity"/>
    <property type="evidence" value="ECO:0007669"/>
    <property type="project" value="UniProtKB-KW"/>
</dbReference>
<evidence type="ECO:0000313" key="6">
    <source>
        <dbReference type="EMBL" id="RJT75783.1"/>
    </source>
</evidence>
<evidence type="ECO:0000256" key="1">
    <source>
        <dbReference type="ARBA" id="ARBA00010688"/>
    </source>
</evidence>
<keyword evidence="7" id="KW-1185">Reference proteome</keyword>
<keyword evidence="3 4" id="KW-0418">Kinase</keyword>
<dbReference type="EMBL" id="QZVT01000014">
    <property type="protein sequence ID" value="RJT75783.1"/>
    <property type="molecule type" value="Genomic_DNA"/>
</dbReference>
<dbReference type="InterPro" id="IPR002173">
    <property type="entry name" value="Carboh/pur_kinase_PfkB_CS"/>
</dbReference>
<dbReference type="InterPro" id="IPR052700">
    <property type="entry name" value="Carb_kinase_PfkB-like"/>
</dbReference>
<dbReference type="PRINTS" id="PR00990">
    <property type="entry name" value="RIBOKINASE"/>
</dbReference>
<evidence type="ECO:0000259" key="5">
    <source>
        <dbReference type="Pfam" id="PF00294"/>
    </source>
</evidence>
<reference evidence="6 7" key="1">
    <citation type="submission" date="2018-09" db="EMBL/GenBank/DDBJ databases">
        <title>Novel species of Arthrobacter.</title>
        <authorList>
            <person name="Liu Q."/>
            <person name="Xin Y.-H."/>
        </authorList>
    </citation>
    <scope>NUCLEOTIDE SEQUENCE [LARGE SCALE GENOMIC DNA]</scope>
    <source>
        <strain evidence="6 7">Hz2</strain>
    </source>
</reference>
<keyword evidence="2 4" id="KW-0808">Transferase</keyword>